<keyword evidence="4" id="KW-1185">Reference proteome</keyword>
<feature type="transmembrane region" description="Helical" evidence="2">
    <location>
        <begin position="159"/>
        <end position="177"/>
    </location>
</feature>
<dbReference type="RefSeq" id="WP_068260826.1">
    <property type="nucleotide sequence ID" value="NZ_LWSK01000019.1"/>
</dbReference>
<keyword evidence="2" id="KW-1133">Transmembrane helix</keyword>
<feature type="compositionally biased region" description="Low complexity" evidence="1">
    <location>
        <begin position="548"/>
        <end position="562"/>
    </location>
</feature>
<proteinExistence type="predicted"/>
<dbReference type="OrthoDB" id="257350at2"/>
<sequence>MIQETMHTPNQETILRQVNQVRRSKQIRDRRYSWLVGAAVLAIMMLVAMIVESQLNLFSYTLRFSLSFLSLVAAILCTWTLWKRGTHSNERLVTAAKDIDATYPAYQQRVSTLMSCHEDRLESKNLFHPAMLNRLTEETLTVHQGVESKPIVTYRMLKLPMACLALAAVTLLGMFAWDTPKTLVQLGRFFAPWSNLSTTKVTAVEADHVVARHEMFKLTASLSGRPVDEVAFISNRLDSANPSTTRLWPSKNDSSVARLRPSKALESFNYRFRAGDGQTDWHRVTVADRPKIEDLTMRIVPPAYTGKPTQTFQRLPKKLRVVAGSRLEVAVKPKTSVRTARLVMGKTDWISMALSPSGFYDGSLELRQPIKVEVQLTELHGLVNRRAPECFLQVVPDQVPKIKIVKPTKTAVLLPDEAIDIHFVATDDFGVQEMALRVTTQQADDLEAKVHEVPIPIAPNTDRRRIKGVVQLDLAQFDLKNGDKIRYEIRVRDNFQPLQDASQQTGLHPMKDVEMVQAVSPQKKNDATTRKESPGLPDPKSMKGETTKPSSPSSAIGKSASSTQKKNPTNANQPPSSTSHANATSHASAPSHANAPSSQTSSSQRSTSSTKPASEKTASTEMQRSRPELIDKEPTKPASDPVRMAMRSLDVGGQSSSSGQQQIKVDQYAGGFNSDDRQKLELAISPTLDLLRNSLTSAGKSVKSVMSGPTVDQSAELAFTSASDKLKAASEAVILLKEKTKNTPYAFVGLRLESIRSADVAPAWSEIQKAINTHDEARLQHARTVWNHISRALATLAKIDEQFDQVKRNLKRADDILKFKKMHRVFIENTLAMLDPESFSLNGQNRKGAEFDLDEEYLKRLKEVLQMQQDMMAELARILADDPKLLRRYMNRMNQRTWSIRDQLTLLASEQRQLSRQVSQWSAAADQPDELANHLNNATELHLIEVEKLANELADVRNEFLSWLPLKEDAEKNEFADLVTHFRSTGSALTEVVADVETMILDGTWGSDASGKLEPLLSKAILVEKQLDNVAQALRRLNRSSTQPEVVNNTARRLPELEKVQQGLQRWTGKLDLLQEGLVHEVYSVEQEDQRQQMLQYSVKLASLESQLVAALQNQDGTLPVGVGAKTKELQKSLDVEIPAAQLFAAQTLLDADSTLANRQQESMTQKFDQAEQTFDEILQTIADELDKIPPEDPIASLLRDPTLDQILAQLENEQDFLEELGISRRPSNLRIMGDWSNYRGGMSSRLNQLQQRMGRLSNLAYRNAMNRARVKNPSNQPKLAKENQRWNLLVGQLGDDMLQGDKKNPPERYRAAIEHYSDQISKLKNAQAKE</sequence>
<evidence type="ECO:0000256" key="2">
    <source>
        <dbReference type="SAM" id="Phobius"/>
    </source>
</evidence>
<dbReference type="EMBL" id="VRLW01000001">
    <property type="protein sequence ID" value="KAA1260247.1"/>
    <property type="molecule type" value="Genomic_DNA"/>
</dbReference>
<gene>
    <name evidence="3" type="ORF">LF1_27860</name>
</gene>
<accession>A0A5B1CGD2</accession>
<feature type="compositionally biased region" description="Basic and acidic residues" evidence="1">
    <location>
        <begin position="623"/>
        <end position="635"/>
    </location>
</feature>
<organism evidence="3 4">
    <name type="scientific">Rubripirellula obstinata</name>
    <dbReference type="NCBI Taxonomy" id="406547"/>
    <lineage>
        <taxon>Bacteria</taxon>
        <taxon>Pseudomonadati</taxon>
        <taxon>Planctomycetota</taxon>
        <taxon>Planctomycetia</taxon>
        <taxon>Pirellulales</taxon>
        <taxon>Pirellulaceae</taxon>
        <taxon>Rubripirellula</taxon>
    </lineage>
</organism>
<keyword evidence="2" id="KW-0812">Transmembrane</keyword>
<reference evidence="3 4" key="1">
    <citation type="submission" date="2019-08" db="EMBL/GenBank/DDBJ databases">
        <title>Deep-cultivation of Planctomycetes and their phenomic and genomic characterization uncovers novel biology.</title>
        <authorList>
            <person name="Wiegand S."/>
            <person name="Jogler M."/>
            <person name="Boedeker C."/>
            <person name="Pinto D."/>
            <person name="Vollmers J."/>
            <person name="Rivas-Marin E."/>
            <person name="Kohn T."/>
            <person name="Peeters S.H."/>
            <person name="Heuer A."/>
            <person name="Rast P."/>
            <person name="Oberbeckmann S."/>
            <person name="Bunk B."/>
            <person name="Jeske O."/>
            <person name="Meyerdierks A."/>
            <person name="Storesund J.E."/>
            <person name="Kallscheuer N."/>
            <person name="Luecker S."/>
            <person name="Lage O.M."/>
            <person name="Pohl T."/>
            <person name="Merkel B.J."/>
            <person name="Hornburger P."/>
            <person name="Mueller R.-W."/>
            <person name="Bruemmer F."/>
            <person name="Labrenz M."/>
            <person name="Spormann A.M."/>
            <person name="Op Den Camp H."/>
            <person name="Overmann J."/>
            <person name="Amann R."/>
            <person name="Jetten M.S.M."/>
            <person name="Mascher T."/>
            <person name="Medema M.H."/>
            <person name="Devos D.P."/>
            <person name="Kaster A.-K."/>
            <person name="Ovreas L."/>
            <person name="Rohde M."/>
            <person name="Galperin M.Y."/>
            <person name="Jogler C."/>
        </authorList>
    </citation>
    <scope>NUCLEOTIDE SEQUENCE [LARGE SCALE GENOMIC DNA]</scope>
    <source>
        <strain evidence="3 4">LF1</strain>
    </source>
</reference>
<dbReference type="Proteomes" id="UP000322699">
    <property type="component" value="Unassembled WGS sequence"/>
</dbReference>
<protein>
    <submittedName>
        <fullName evidence="3">Uncharacterized protein</fullName>
    </submittedName>
</protein>
<name>A0A5B1CGD2_9BACT</name>
<comment type="caution">
    <text evidence="3">The sequence shown here is derived from an EMBL/GenBank/DDBJ whole genome shotgun (WGS) entry which is preliminary data.</text>
</comment>
<feature type="transmembrane region" description="Helical" evidence="2">
    <location>
        <begin position="32"/>
        <end position="51"/>
    </location>
</feature>
<feature type="compositionally biased region" description="Low complexity" evidence="1">
    <location>
        <begin position="574"/>
        <end position="610"/>
    </location>
</feature>
<feature type="compositionally biased region" description="Basic and acidic residues" evidence="1">
    <location>
        <begin position="523"/>
        <end position="533"/>
    </location>
</feature>
<evidence type="ECO:0000256" key="1">
    <source>
        <dbReference type="SAM" id="MobiDB-lite"/>
    </source>
</evidence>
<evidence type="ECO:0000313" key="4">
    <source>
        <dbReference type="Proteomes" id="UP000322699"/>
    </source>
</evidence>
<feature type="region of interest" description="Disordered" evidence="1">
    <location>
        <begin position="518"/>
        <end position="641"/>
    </location>
</feature>
<keyword evidence="2" id="KW-0472">Membrane</keyword>
<feature type="transmembrane region" description="Helical" evidence="2">
    <location>
        <begin position="57"/>
        <end position="82"/>
    </location>
</feature>
<feature type="compositionally biased region" description="Polar residues" evidence="1">
    <location>
        <begin position="563"/>
        <end position="573"/>
    </location>
</feature>
<evidence type="ECO:0000313" key="3">
    <source>
        <dbReference type="EMBL" id="KAA1260247.1"/>
    </source>
</evidence>